<feature type="non-terminal residue" evidence="3">
    <location>
        <position position="1005"/>
    </location>
</feature>
<gene>
    <name evidence="3" type="ORF">COU90_01260</name>
</gene>
<feature type="chain" id="PRO_5014604865" description="PA14 domain-containing protein" evidence="1">
    <location>
        <begin position="30"/>
        <end position="1005"/>
    </location>
</feature>
<sequence length="1005" mass="108973">MTYTKRLVFFAVMLLFVSISALSNTNVLASDDSIVPPLCGFAAEDGRIITVFDTSKYIVSNGTEEDAHLGPVSTSIPAGTYAVSLYSWDGYEGRSSTAQTDESWLVALKNDTTDITSTSPVSDIPDGVEQATVSEMVETHLVIPTDVNSVTAVHAIYPSDAEEYNSVHPICAAFDRIEEEPEEEQGSISICKMTLDAYGDIIDGSEYATSFTIPGLTFAGNGTVKESTGTLPDSVFQTPLSLNTTFISSSHDAECITYDELPFGGYFYGEEILSNDGWNEPRYNDQHTISISSIDDFFPFSGELFTEDESDDVNRDTNADGHIILTEYQPHRTLVVLNQRTEWDFPEGPSCSLISESTGWYGEYFNYPASHPAMETLHLDPVDAYGDPLSDTIPWTADWYDAPYFRFSALDTDLEFGDEYFPFDPFTEERHTGFTGDHEFHFGVHWQALVTAPVDGSYEFRITSDDDSWIYIDGELVVNNSGEHSENTIFASTTLSSTPKKFDIFFAERNTKGSSMLFRFHDQDVVVKPFNPMCLVNEQPVITVIGNNPLLHLVGDTFTDPGATASDAEDGDITSSIVIGGDSVSSTTPIGSYTITYDVMDSDGLSADQKTRIVTVIPTECTDNDSRTVSFGDASVLADTGGIFFESDSRVFGSVFSNGTTISKNDPIVTGDLSVAGKSTINGDHTKHTLTVEGNAYGYGIRNIFVEGSAFSTTEIFSSTNGNGQKTIGGDAYADTIINTVILGDAYVVSSIDVNSPVSGSIIPLVSPPTPLAERNYAISPDDISAWKAVAAAGEDITPVSCPFRPTPGQHIGPAVVNCDMRMKDTDSVVLTGPLWVKGNLTMDDNSSITLDSSYEGNSEVIITDNPDDRISSSRFISESYSSITGTEDEDSAVLVISLNNAYREDPTAESAIRLRNHSFVPFVFAPDGHIFLEHETSTHGIEGYYVHLKNNAYVTGDLASKSITFSDSCTPKNNPPLITVLGDDPIIITEGDTFTDPGATASDA</sequence>
<dbReference type="SMART" id="SM00758">
    <property type="entry name" value="PA14"/>
    <property type="match status" value="1"/>
</dbReference>
<evidence type="ECO:0000313" key="4">
    <source>
        <dbReference type="Proteomes" id="UP000229098"/>
    </source>
</evidence>
<dbReference type="SUPFAM" id="SSF56988">
    <property type="entry name" value="Anthrax protective antigen"/>
    <property type="match status" value="1"/>
</dbReference>
<dbReference type="AlphaFoldDB" id="A0A2M8KXK5"/>
<keyword evidence="1" id="KW-0732">Signal</keyword>
<dbReference type="EMBL" id="PFEF01000004">
    <property type="protein sequence ID" value="PJE64668.1"/>
    <property type="molecule type" value="Genomic_DNA"/>
</dbReference>
<dbReference type="PROSITE" id="PS51820">
    <property type="entry name" value="PA14"/>
    <property type="match status" value="1"/>
</dbReference>
<protein>
    <recommendedName>
        <fullName evidence="2">PA14 domain-containing protein</fullName>
    </recommendedName>
</protein>
<dbReference type="Proteomes" id="UP000229098">
    <property type="component" value="Unassembled WGS sequence"/>
</dbReference>
<dbReference type="Pfam" id="PF16403">
    <property type="entry name" value="Bact_surface_Ig-like"/>
    <property type="match status" value="1"/>
</dbReference>
<organism evidence="3 4">
    <name type="scientific">Candidatus Ryanbacteria bacterium CG10_big_fil_rev_8_21_14_0_10_43_42</name>
    <dbReference type="NCBI Taxonomy" id="1974864"/>
    <lineage>
        <taxon>Bacteria</taxon>
        <taxon>Candidatus Ryaniibacteriota</taxon>
    </lineage>
</organism>
<evidence type="ECO:0000313" key="3">
    <source>
        <dbReference type="EMBL" id="PJE64668.1"/>
    </source>
</evidence>
<dbReference type="Gene3D" id="2.60.40.10">
    <property type="entry name" value="Immunoglobulins"/>
    <property type="match status" value="1"/>
</dbReference>
<evidence type="ECO:0000259" key="2">
    <source>
        <dbReference type="PROSITE" id="PS51820"/>
    </source>
</evidence>
<dbReference type="InterPro" id="IPR013783">
    <property type="entry name" value="Ig-like_fold"/>
</dbReference>
<dbReference type="InterPro" id="IPR032179">
    <property type="entry name" value="Cry22Aa_Ig-like"/>
</dbReference>
<accession>A0A2M8KXK5</accession>
<dbReference type="Pfam" id="PF07691">
    <property type="entry name" value="PA14"/>
    <property type="match status" value="1"/>
</dbReference>
<evidence type="ECO:0000256" key="1">
    <source>
        <dbReference type="SAM" id="SignalP"/>
    </source>
</evidence>
<feature type="domain" description="PA14" evidence="2">
    <location>
        <begin position="390"/>
        <end position="537"/>
    </location>
</feature>
<comment type="caution">
    <text evidence="3">The sequence shown here is derived from an EMBL/GenBank/DDBJ whole genome shotgun (WGS) entry which is preliminary data.</text>
</comment>
<reference evidence="4" key="1">
    <citation type="submission" date="2017-09" db="EMBL/GenBank/DDBJ databases">
        <title>Depth-based differentiation of microbial function through sediment-hosted aquifers and enrichment of novel symbionts in the deep terrestrial subsurface.</title>
        <authorList>
            <person name="Probst A.J."/>
            <person name="Ladd B."/>
            <person name="Jarett J.K."/>
            <person name="Geller-Mcgrath D.E."/>
            <person name="Sieber C.M.K."/>
            <person name="Emerson J.B."/>
            <person name="Anantharaman K."/>
            <person name="Thomas B.C."/>
            <person name="Malmstrom R."/>
            <person name="Stieglmeier M."/>
            <person name="Klingl A."/>
            <person name="Woyke T."/>
            <person name="Ryan C.M."/>
            <person name="Banfield J.F."/>
        </authorList>
    </citation>
    <scope>NUCLEOTIDE SEQUENCE [LARGE SCALE GENOMIC DNA]</scope>
</reference>
<name>A0A2M8KXK5_9BACT</name>
<proteinExistence type="predicted"/>
<dbReference type="Gene3D" id="3.90.182.10">
    <property type="entry name" value="Toxin - Anthrax Protective Antigen,domain 1"/>
    <property type="match status" value="1"/>
</dbReference>
<dbReference type="InterPro" id="IPR037524">
    <property type="entry name" value="PA14/GLEYA"/>
</dbReference>
<feature type="signal peptide" evidence="1">
    <location>
        <begin position="1"/>
        <end position="29"/>
    </location>
</feature>
<dbReference type="InterPro" id="IPR011658">
    <property type="entry name" value="PA14_dom"/>
</dbReference>